<proteinExistence type="predicted"/>
<feature type="transmembrane region" description="Helical" evidence="1">
    <location>
        <begin position="268"/>
        <end position="287"/>
    </location>
</feature>
<feature type="transmembrane region" description="Helical" evidence="1">
    <location>
        <begin position="145"/>
        <end position="163"/>
    </location>
</feature>
<dbReference type="InParanoid" id="A9V687"/>
<dbReference type="RefSeq" id="XP_001748185.1">
    <property type="nucleotide sequence ID" value="XM_001748133.1"/>
</dbReference>
<keyword evidence="1" id="KW-1133">Transmembrane helix</keyword>
<evidence type="ECO:0000256" key="1">
    <source>
        <dbReference type="SAM" id="Phobius"/>
    </source>
</evidence>
<dbReference type="OMA" id="HTHIRND"/>
<evidence type="ECO:0000313" key="2">
    <source>
        <dbReference type="EMBL" id="EDQ86946.1"/>
    </source>
</evidence>
<feature type="transmembrane region" description="Helical" evidence="1">
    <location>
        <begin position="89"/>
        <end position="106"/>
    </location>
</feature>
<reference evidence="2 3" key="1">
    <citation type="journal article" date="2008" name="Nature">
        <title>The genome of the choanoflagellate Monosiga brevicollis and the origin of metazoans.</title>
        <authorList>
            <consortium name="JGI Sequencing"/>
            <person name="King N."/>
            <person name="Westbrook M.J."/>
            <person name="Young S.L."/>
            <person name="Kuo A."/>
            <person name="Abedin M."/>
            <person name="Chapman J."/>
            <person name="Fairclough S."/>
            <person name="Hellsten U."/>
            <person name="Isogai Y."/>
            <person name="Letunic I."/>
            <person name="Marr M."/>
            <person name="Pincus D."/>
            <person name="Putnam N."/>
            <person name="Rokas A."/>
            <person name="Wright K.J."/>
            <person name="Zuzow R."/>
            <person name="Dirks W."/>
            <person name="Good M."/>
            <person name="Goodstein D."/>
            <person name="Lemons D."/>
            <person name="Li W."/>
            <person name="Lyons J.B."/>
            <person name="Morris A."/>
            <person name="Nichols S."/>
            <person name="Richter D.J."/>
            <person name="Salamov A."/>
            <person name="Bork P."/>
            <person name="Lim W.A."/>
            <person name="Manning G."/>
            <person name="Miller W.T."/>
            <person name="McGinnis W."/>
            <person name="Shapiro H."/>
            <person name="Tjian R."/>
            <person name="Grigoriev I.V."/>
            <person name="Rokhsar D."/>
        </authorList>
    </citation>
    <scope>NUCLEOTIDE SEQUENCE [LARGE SCALE GENOMIC DNA]</scope>
    <source>
        <strain evidence="3">MX1 / ATCC 50154</strain>
    </source>
</reference>
<feature type="transmembrane region" description="Helical" evidence="1">
    <location>
        <begin position="113"/>
        <end position="133"/>
    </location>
</feature>
<dbReference type="KEGG" id="mbr:MONBRDRAFT_10449"/>
<keyword evidence="1" id="KW-0472">Membrane</keyword>
<accession>A9V687</accession>
<organism evidence="2 3">
    <name type="scientific">Monosiga brevicollis</name>
    <name type="common">Choanoflagellate</name>
    <dbReference type="NCBI Taxonomy" id="81824"/>
    <lineage>
        <taxon>Eukaryota</taxon>
        <taxon>Choanoflagellata</taxon>
        <taxon>Craspedida</taxon>
        <taxon>Salpingoecidae</taxon>
        <taxon>Monosiga</taxon>
    </lineage>
</organism>
<feature type="transmembrane region" description="Helical" evidence="1">
    <location>
        <begin position="175"/>
        <end position="198"/>
    </location>
</feature>
<keyword evidence="1" id="KW-0812">Transmembrane</keyword>
<protein>
    <submittedName>
        <fullName evidence="2">Uncharacterized protein</fullName>
    </submittedName>
</protein>
<name>A9V687_MONBE</name>
<feature type="transmembrane region" description="Helical" evidence="1">
    <location>
        <begin position="210"/>
        <end position="231"/>
    </location>
</feature>
<dbReference type="AlphaFoldDB" id="A9V687"/>
<sequence length="297" mass="32916">MVLCFACFCVPLGAVGCLWVPLGLVAPCIFANVSRECVFDSSSTERLIHLRPRVVSSIPIMSAPELIDTLGSVTHNADGTLRQNRTATYIVHFLSAVVLGVGVLIFQPSAWTTVLVGLLIAYHLNIGRVLLISEHQHKFKYLPNGHVYANGLTLVLLGALQAVRLRMTNLLFSHLTVGLWFLDAAEVLAIAAWAFYLLVRGRSARFRIQFLGRLQVLSMTALGLAFLYKHLTRRHVFVHIRHDWRLLYLGLAQLSQAGLLALHSHLPAWILEAAALLSHALTIVCVGHERLRAWDGN</sequence>
<dbReference type="GeneID" id="5893496"/>
<evidence type="ECO:0000313" key="3">
    <source>
        <dbReference type="Proteomes" id="UP000001357"/>
    </source>
</evidence>
<dbReference type="EMBL" id="CH991562">
    <property type="protein sequence ID" value="EDQ86946.1"/>
    <property type="molecule type" value="Genomic_DNA"/>
</dbReference>
<keyword evidence="3" id="KW-1185">Reference proteome</keyword>
<gene>
    <name evidence="2" type="ORF">MONBRDRAFT_10449</name>
</gene>
<dbReference type="Proteomes" id="UP000001357">
    <property type="component" value="Unassembled WGS sequence"/>
</dbReference>